<reference evidence="6 7" key="1">
    <citation type="submission" date="2016-01" db="EMBL/GenBank/DDBJ databases">
        <title>Characterization of the Clostridium difficile lineages that are prevalent in Hong Kong and China.</title>
        <authorList>
            <person name="Kwok J.S.-L."/>
            <person name="Lam W.-Y."/>
            <person name="Ip M."/>
            <person name="Chan T.-F."/>
            <person name="Hawkey P.M."/>
            <person name="Tsui S.K.-W."/>
        </authorList>
    </citation>
    <scope>NUCLEOTIDE SEQUENCE [LARGE SCALE GENOMIC DNA]</scope>
    <source>
        <strain evidence="6 7">300064</strain>
    </source>
</reference>
<name>A0A0A6SCF4_CLOBU</name>
<dbReference type="RefSeq" id="WP_043661919.1">
    <property type="nucleotide sequence ID" value="NZ_JSEG01000001.1"/>
</dbReference>
<dbReference type="InterPro" id="IPR013249">
    <property type="entry name" value="RNA_pol_sigma70_r4_t2"/>
</dbReference>
<evidence type="ECO:0000256" key="3">
    <source>
        <dbReference type="ARBA" id="ARBA00023082"/>
    </source>
</evidence>
<dbReference type="GO" id="GO:0003677">
    <property type="term" value="F:DNA binding"/>
    <property type="evidence" value="ECO:0007669"/>
    <property type="project" value="InterPro"/>
</dbReference>
<evidence type="ECO:0000259" key="5">
    <source>
        <dbReference type="Pfam" id="PF08281"/>
    </source>
</evidence>
<dbReference type="GO" id="GO:0006352">
    <property type="term" value="P:DNA-templated transcription initiation"/>
    <property type="evidence" value="ECO:0007669"/>
    <property type="project" value="InterPro"/>
</dbReference>
<dbReference type="Proteomes" id="UP000238081">
    <property type="component" value="Unassembled WGS sequence"/>
</dbReference>
<proteinExistence type="inferred from homology"/>
<evidence type="ECO:0000313" key="6">
    <source>
        <dbReference type="EMBL" id="PPV17869.1"/>
    </source>
</evidence>
<dbReference type="InterPro" id="IPR039425">
    <property type="entry name" value="RNA_pol_sigma-70-like"/>
</dbReference>
<gene>
    <name evidence="6" type="ORF">AWN73_00200</name>
</gene>
<evidence type="ECO:0000256" key="4">
    <source>
        <dbReference type="ARBA" id="ARBA00023163"/>
    </source>
</evidence>
<protein>
    <submittedName>
        <fullName evidence="6">RNA polymerase subunit sigma-70</fullName>
    </submittedName>
</protein>
<dbReference type="SUPFAM" id="SSF88659">
    <property type="entry name" value="Sigma3 and sigma4 domains of RNA polymerase sigma factors"/>
    <property type="match status" value="1"/>
</dbReference>
<dbReference type="InterPro" id="IPR014284">
    <property type="entry name" value="RNA_pol_sigma-70_dom"/>
</dbReference>
<evidence type="ECO:0000256" key="2">
    <source>
        <dbReference type="ARBA" id="ARBA00023015"/>
    </source>
</evidence>
<dbReference type="InterPro" id="IPR036388">
    <property type="entry name" value="WH-like_DNA-bd_sf"/>
</dbReference>
<feature type="domain" description="RNA polymerase sigma factor 70 region 4 type 2" evidence="5">
    <location>
        <begin position="135"/>
        <end position="172"/>
    </location>
</feature>
<dbReference type="PANTHER" id="PTHR43133">
    <property type="entry name" value="RNA POLYMERASE ECF-TYPE SIGMA FACTO"/>
    <property type="match status" value="1"/>
</dbReference>
<dbReference type="AlphaFoldDB" id="A0A0A6SCF4"/>
<dbReference type="PANTHER" id="PTHR43133:SF60">
    <property type="entry name" value="RNA POLYMERASE SIGMA FACTOR SIGV"/>
    <property type="match status" value="1"/>
</dbReference>
<evidence type="ECO:0000313" key="7">
    <source>
        <dbReference type="Proteomes" id="UP000238081"/>
    </source>
</evidence>
<sequence length="186" mass="22431">MNNKSIDEKFNAIYDSTYRKIQIYVTYKCSETEDIGDIMQETYMKLYKVLKKKGVDYIENPEAFIMDIAKKSIFNHYSVKQKLKHVICVNFRRDDNDYTGEEIEKIEDFFKNSIEENIISKDRLDEIWVYLESKPEETKKVFYLFYYGDMSIKNIAQTLNMNESTVKTKIYRTTNEIRRKFGRRDE</sequence>
<dbReference type="NCBIfam" id="TIGR02937">
    <property type="entry name" value="sigma70-ECF"/>
    <property type="match status" value="1"/>
</dbReference>
<dbReference type="InterPro" id="IPR013324">
    <property type="entry name" value="RNA_pol_sigma_r3/r4-like"/>
</dbReference>
<keyword evidence="4" id="KW-0804">Transcription</keyword>
<dbReference type="Gene3D" id="1.10.1740.10">
    <property type="match status" value="1"/>
</dbReference>
<dbReference type="Pfam" id="PF08281">
    <property type="entry name" value="Sigma70_r4_2"/>
    <property type="match status" value="1"/>
</dbReference>
<dbReference type="SUPFAM" id="SSF88946">
    <property type="entry name" value="Sigma2 domain of RNA polymerase sigma factors"/>
    <property type="match status" value="1"/>
</dbReference>
<comment type="similarity">
    <text evidence="1">Belongs to the sigma-70 factor family. ECF subfamily.</text>
</comment>
<evidence type="ECO:0000256" key="1">
    <source>
        <dbReference type="ARBA" id="ARBA00010641"/>
    </source>
</evidence>
<dbReference type="GO" id="GO:0016987">
    <property type="term" value="F:sigma factor activity"/>
    <property type="evidence" value="ECO:0007669"/>
    <property type="project" value="UniProtKB-KW"/>
</dbReference>
<dbReference type="EMBL" id="LRDH01000001">
    <property type="protein sequence ID" value="PPV17869.1"/>
    <property type="molecule type" value="Genomic_DNA"/>
</dbReference>
<organism evidence="6 7">
    <name type="scientific">Clostridium butyricum</name>
    <dbReference type="NCBI Taxonomy" id="1492"/>
    <lineage>
        <taxon>Bacteria</taxon>
        <taxon>Bacillati</taxon>
        <taxon>Bacillota</taxon>
        <taxon>Clostridia</taxon>
        <taxon>Eubacteriales</taxon>
        <taxon>Clostridiaceae</taxon>
        <taxon>Clostridium</taxon>
    </lineage>
</organism>
<comment type="caution">
    <text evidence="6">The sequence shown here is derived from an EMBL/GenBank/DDBJ whole genome shotgun (WGS) entry which is preliminary data.</text>
</comment>
<dbReference type="InterPro" id="IPR013325">
    <property type="entry name" value="RNA_pol_sigma_r2"/>
</dbReference>
<keyword evidence="2" id="KW-0805">Transcription regulation</keyword>
<accession>A0A0A6SCF4</accession>
<dbReference type="Gene3D" id="1.10.10.10">
    <property type="entry name" value="Winged helix-like DNA-binding domain superfamily/Winged helix DNA-binding domain"/>
    <property type="match status" value="1"/>
</dbReference>
<keyword evidence="3" id="KW-0731">Sigma factor</keyword>